<dbReference type="GO" id="GO:0006508">
    <property type="term" value="P:proteolysis"/>
    <property type="evidence" value="ECO:0007669"/>
    <property type="project" value="UniProtKB-KW"/>
</dbReference>
<evidence type="ECO:0000256" key="1">
    <source>
        <dbReference type="ARBA" id="ARBA00004123"/>
    </source>
</evidence>
<sequence length="407" mass="44522">MDPTTADAELARLLQEEELRSSISGSSFLPFTAAGSPKDLDDSAVALRIWTQELAQAQTEEDALAAKQLEEEMQGPGYSNVGLLDPYSASRATDTDDPTPDIRELFQSFDREYFGGKLASVECRWSAKMTLCAGMCYYFPGGYCSVRLSEPLLKFRPRSDVIDTLLHEMIHAYLFLTNGSRDRSGHGPDFLAQAARVNALAGSKITVYHTFRDEVDHYRTHVWRCGGPCKEKPPFFGYVKRAMNRAPQPADRWWADHQKDCGGVFVKIAGPDLDKGDGKEGSKGGSKEGGRARGKKVDGAAKNTKKHKADEEREEHGSPVTADPLGDGDRDLSTAEKRHKAGPMDRWVIRSPSSQNRDGTSTGDPGLSTRTPQINSRASPGDLVECPVCGKGVETALVNEHLDGCLL</sequence>
<dbReference type="SMART" id="SM00731">
    <property type="entry name" value="SprT"/>
    <property type="match status" value="1"/>
</dbReference>
<evidence type="ECO:0000256" key="14">
    <source>
        <dbReference type="ARBA" id="ARBA00030396"/>
    </source>
</evidence>
<dbReference type="Pfam" id="PF10263">
    <property type="entry name" value="SprT-like"/>
    <property type="match status" value="1"/>
</dbReference>
<dbReference type="Proteomes" id="UP000070544">
    <property type="component" value="Unassembled WGS sequence"/>
</dbReference>
<dbReference type="AlphaFoldDB" id="A0A138ZXI7"/>
<evidence type="ECO:0000256" key="11">
    <source>
        <dbReference type="ARBA" id="ARBA00023049"/>
    </source>
</evidence>
<evidence type="ECO:0000256" key="6">
    <source>
        <dbReference type="ARBA" id="ARBA00022723"/>
    </source>
</evidence>
<evidence type="ECO:0000256" key="10">
    <source>
        <dbReference type="ARBA" id="ARBA00022833"/>
    </source>
</evidence>
<evidence type="ECO:0000256" key="3">
    <source>
        <dbReference type="ARBA" id="ARBA00010724"/>
    </source>
</evidence>
<feature type="region of interest" description="Disordered" evidence="16">
    <location>
        <begin position="269"/>
        <end position="383"/>
    </location>
</feature>
<feature type="compositionally biased region" description="Basic and acidic residues" evidence="16">
    <location>
        <begin position="308"/>
        <end position="317"/>
    </location>
</feature>
<keyword evidence="6" id="KW-0479">Metal-binding</keyword>
<keyword evidence="4" id="KW-0158">Chromosome</keyword>
<dbReference type="GO" id="GO:0004222">
    <property type="term" value="F:metalloendopeptidase activity"/>
    <property type="evidence" value="ECO:0007669"/>
    <property type="project" value="InterPro"/>
</dbReference>
<evidence type="ECO:0000256" key="5">
    <source>
        <dbReference type="ARBA" id="ARBA00022670"/>
    </source>
</evidence>
<dbReference type="EMBL" id="KQ965883">
    <property type="protein sequence ID" value="KXS09184.1"/>
    <property type="molecule type" value="Genomic_DNA"/>
</dbReference>
<dbReference type="PROSITE" id="PS51908">
    <property type="entry name" value="ZF_UBZ4"/>
    <property type="match status" value="1"/>
</dbReference>
<accession>A0A138ZXI7</accession>
<evidence type="ECO:0000256" key="9">
    <source>
        <dbReference type="ARBA" id="ARBA00022801"/>
    </source>
</evidence>
<proteinExistence type="inferred from homology"/>
<evidence type="ECO:0000313" key="19">
    <source>
        <dbReference type="Proteomes" id="UP000070544"/>
    </source>
</evidence>
<evidence type="ECO:0000256" key="7">
    <source>
        <dbReference type="ARBA" id="ARBA00022763"/>
    </source>
</evidence>
<dbReference type="OMA" id="CQTQPPY"/>
<dbReference type="SMART" id="SM00734">
    <property type="entry name" value="ZnF_Rad18"/>
    <property type="match status" value="1"/>
</dbReference>
<keyword evidence="11" id="KW-0482">Metalloprotease</keyword>
<dbReference type="OrthoDB" id="5236983at2759"/>
<dbReference type="GO" id="GO:0008270">
    <property type="term" value="F:zinc ion binding"/>
    <property type="evidence" value="ECO:0007669"/>
    <property type="project" value="UniProtKB-KW"/>
</dbReference>
<dbReference type="InterPro" id="IPR044245">
    <property type="entry name" value="Spartan"/>
</dbReference>
<organism evidence="18 19">
    <name type="scientific">Gonapodya prolifera (strain JEL478)</name>
    <name type="common">Monoblepharis prolifera</name>
    <dbReference type="NCBI Taxonomy" id="1344416"/>
    <lineage>
        <taxon>Eukaryota</taxon>
        <taxon>Fungi</taxon>
        <taxon>Fungi incertae sedis</taxon>
        <taxon>Chytridiomycota</taxon>
        <taxon>Chytridiomycota incertae sedis</taxon>
        <taxon>Monoblepharidomycetes</taxon>
        <taxon>Monoblepharidales</taxon>
        <taxon>Gonapodyaceae</taxon>
        <taxon>Gonapodya</taxon>
    </lineage>
</organism>
<evidence type="ECO:0000256" key="8">
    <source>
        <dbReference type="ARBA" id="ARBA00022771"/>
    </source>
</evidence>
<reference evidence="18 19" key="1">
    <citation type="journal article" date="2015" name="Genome Biol. Evol.">
        <title>Phylogenomic analyses indicate that early fungi evolved digesting cell walls of algal ancestors of land plants.</title>
        <authorList>
            <person name="Chang Y."/>
            <person name="Wang S."/>
            <person name="Sekimoto S."/>
            <person name="Aerts A.L."/>
            <person name="Choi C."/>
            <person name="Clum A."/>
            <person name="LaButti K.M."/>
            <person name="Lindquist E.A."/>
            <person name="Yee Ngan C."/>
            <person name="Ohm R.A."/>
            <person name="Salamov A.A."/>
            <person name="Grigoriev I.V."/>
            <person name="Spatafora J.W."/>
            <person name="Berbee M.L."/>
        </authorList>
    </citation>
    <scope>NUCLEOTIDE SEQUENCE [LARGE SCALE GENOMIC DNA]</scope>
    <source>
        <strain evidence="18 19">JEL478</strain>
    </source>
</reference>
<evidence type="ECO:0000256" key="13">
    <source>
        <dbReference type="ARBA" id="ARBA00023242"/>
    </source>
</evidence>
<dbReference type="InterPro" id="IPR055220">
    <property type="entry name" value="SPRTN_ZBD"/>
</dbReference>
<evidence type="ECO:0000313" key="18">
    <source>
        <dbReference type="EMBL" id="KXS09184.1"/>
    </source>
</evidence>
<dbReference type="InterPro" id="IPR006642">
    <property type="entry name" value="Rad18_UBZ4"/>
</dbReference>
<keyword evidence="13" id="KW-0539">Nucleus</keyword>
<feature type="compositionally biased region" description="Polar residues" evidence="16">
    <location>
        <begin position="351"/>
        <end position="378"/>
    </location>
</feature>
<gene>
    <name evidence="18" type="ORF">M427DRAFT_141323</name>
</gene>
<keyword evidence="12 15" id="KW-0234">DNA repair</keyword>
<dbReference type="GO" id="GO:0005634">
    <property type="term" value="C:nucleus"/>
    <property type="evidence" value="ECO:0007669"/>
    <property type="project" value="UniProtKB-SubCell"/>
</dbReference>
<keyword evidence="8 15" id="KW-0863">Zinc-finger</keyword>
<keyword evidence="5" id="KW-0645">Protease</keyword>
<feature type="compositionally biased region" description="Basic and acidic residues" evidence="16">
    <location>
        <begin position="272"/>
        <end position="299"/>
    </location>
</feature>
<dbReference type="STRING" id="1344416.A0A138ZXI7"/>
<keyword evidence="10" id="KW-0862">Zinc</keyword>
<protein>
    <recommendedName>
        <fullName evidence="14">Protein with SprT-like domain at the N terminus</fullName>
    </recommendedName>
</protein>
<name>A0A138ZXI7_GONPJ</name>
<dbReference type="GO" id="GO:0031593">
    <property type="term" value="F:polyubiquitin modification-dependent protein binding"/>
    <property type="evidence" value="ECO:0007669"/>
    <property type="project" value="TreeGrafter"/>
</dbReference>
<feature type="domain" description="UBZ4-type" evidence="17">
    <location>
        <begin position="383"/>
        <end position="407"/>
    </location>
</feature>
<feature type="compositionally biased region" description="Basic and acidic residues" evidence="16">
    <location>
        <begin position="327"/>
        <end position="336"/>
    </location>
</feature>
<evidence type="ECO:0000256" key="2">
    <source>
        <dbReference type="ARBA" id="ARBA00004286"/>
    </source>
</evidence>
<evidence type="ECO:0000256" key="15">
    <source>
        <dbReference type="PROSITE-ProRule" id="PRU01256"/>
    </source>
</evidence>
<dbReference type="GO" id="GO:0006281">
    <property type="term" value="P:DNA repair"/>
    <property type="evidence" value="ECO:0007669"/>
    <property type="project" value="UniProtKB-KW"/>
</dbReference>
<keyword evidence="19" id="KW-1185">Reference proteome</keyword>
<evidence type="ECO:0000256" key="4">
    <source>
        <dbReference type="ARBA" id="ARBA00022454"/>
    </source>
</evidence>
<dbReference type="GO" id="GO:0003697">
    <property type="term" value="F:single-stranded DNA binding"/>
    <property type="evidence" value="ECO:0007669"/>
    <property type="project" value="InterPro"/>
</dbReference>
<evidence type="ECO:0000259" key="17">
    <source>
        <dbReference type="PROSITE" id="PS51908"/>
    </source>
</evidence>
<evidence type="ECO:0000256" key="16">
    <source>
        <dbReference type="SAM" id="MobiDB-lite"/>
    </source>
</evidence>
<dbReference type="InterPro" id="IPR006640">
    <property type="entry name" value="SprT-like_domain"/>
</dbReference>
<dbReference type="Pfam" id="PF22934">
    <property type="entry name" value="SPRTN_ZBD"/>
    <property type="match status" value="1"/>
</dbReference>
<keyword evidence="9" id="KW-0378">Hydrolase</keyword>
<comment type="similarity">
    <text evidence="3">Belongs to the Spartan family.</text>
</comment>
<dbReference type="GO" id="GO:0005694">
    <property type="term" value="C:chromosome"/>
    <property type="evidence" value="ECO:0007669"/>
    <property type="project" value="UniProtKB-SubCell"/>
</dbReference>
<dbReference type="Gene3D" id="3.30.160.60">
    <property type="entry name" value="Classic Zinc Finger"/>
    <property type="match status" value="1"/>
</dbReference>
<evidence type="ECO:0000256" key="12">
    <source>
        <dbReference type="ARBA" id="ARBA00023204"/>
    </source>
</evidence>
<keyword evidence="7 15" id="KW-0227">DNA damage</keyword>
<dbReference type="PANTHER" id="PTHR21220">
    <property type="entry name" value="DNA-DEPENDENT METALLOPROTEASE SPRTN"/>
    <property type="match status" value="1"/>
</dbReference>
<comment type="subcellular location">
    <subcellularLocation>
        <location evidence="2">Chromosome</location>
    </subcellularLocation>
    <subcellularLocation>
        <location evidence="1">Nucleus</location>
    </subcellularLocation>
</comment>
<dbReference type="PANTHER" id="PTHR21220:SF0">
    <property type="entry name" value="DNA-DEPENDENT METALLOPROTEASE SPRTN"/>
    <property type="match status" value="1"/>
</dbReference>